<dbReference type="GO" id="GO:0005576">
    <property type="term" value="C:extracellular region"/>
    <property type="evidence" value="ECO:0007669"/>
    <property type="project" value="UniProtKB-SubCell"/>
</dbReference>
<evidence type="ECO:0000256" key="1">
    <source>
        <dbReference type="ARBA" id="ARBA00004613"/>
    </source>
</evidence>
<reference evidence="5 6" key="1">
    <citation type="submission" date="2020-08" db="EMBL/GenBank/DDBJ databases">
        <title>Sequencing the genomes of 1000 actinobacteria strains.</title>
        <authorList>
            <person name="Klenk H.-P."/>
        </authorList>
    </citation>
    <scope>NUCLEOTIDE SEQUENCE [LARGE SCALE GENOMIC DNA]</scope>
    <source>
        <strain evidence="5 6">DSM 43150</strain>
    </source>
</reference>
<feature type="chain" id="PRO_5030578668" evidence="3">
    <location>
        <begin position="30"/>
        <end position="366"/>
    </location>
</feature>
<evidence type="ECO:0000313" key="4">
    <source>
        <dbReference type="EMBL" id="GIE45773.1"/>
    </source>
</evidence>
<evidence type="ECO:0000313" key="6">
    <source>
        <dbReference type="Proteomes" id="UP000590511"/>
    </source>
</evidence>
<keyword evidence="3" id="KW-0732">Signal</keyword>
<reference evidence="4 7" key="2">
    <citation type="submission" date="2021-01" db="EMBL/GenBank/DDBJ databases">
        <title>Whole genome shotgun sequence of Actinoplanes lobatus NBRC 12513.</title>
        <authorList>
            <person name="Komaki H."/>
            <person name="Tamura T."/>
        </authorList>
    </citation>
    <scope>NUCLEOTIDE SEQUENCE [LARGE SCALE GENOMIC DNA]</scope>
    <source>
        <strain evidence="4 7">NBRC 12513</strain>
    </source>
</reference>
<gene>
    <name evidence="4" type="ORF">Alo02nite_86710</name>
    <name evidence="5" type="ORF">BJ964_002242</name>
</gene>
<protein>
    <submittedName>
        <fullName evidence="5">Ca2+-binding RTX toxin-like protein</fullName>
    </submittedName>
</protein>
<dbReference type="InterPro" id="IPR050557">
    <property type="entry name" value="RTX_toxin/Mannuronan_C5-epim"/>
</dbReference>
<dbReference type="GO" id="GO:0005509">
    <property type="term" value="F:calcium ion binding"/>
    <property type="evidence" value="ECO:0007669"/>
    <property type="project" value="InterPro"/>
</dbReference>
<dbReference type="PANTHER" id="PTHR38340:SF1">
    <property type="entry name" value="S-LAYER PROTEIN"/>
    <property type="match status" value="1"/>
</dbReference>
<dbReference type="SUPFAM" id="SSF51120">
    <property type="entry name" value="beta-Roll"/>
    <property type="match status" value="2"/>
</dbReference>
<evidence type="ECO:0000256" key="2">
    <source>
        <dbReference type="ARBA" id="ARBA00022525"/>
    </source>
</evidence>
<dbReference type="AlphaFoldDB" id="A0A7W7MFB8"/>
<dbReference type="Proteomes" id="UP000590511">
    <property type="component" value="Unassembled WGS sequence"/>
</dbReference>
<evidence type="ECO:0000313" key="7">
    <source>
        <dbReference type="Proteomes" id="UP000631312"/>
    </source>
</evidence>
<proteinExistence type="predicted"/>
<comment type="caution">
    <text evidence="5">The sequence shown here is derived from an EMBL/GenBank/DDBJ whole genome shotgun (WGS) entry which is preliminary data.</text>
</comment>
<dbReference type="PRINTS" id="PR00313">
    <property type="entry name" value="CABNDNGRPT"/>
</dbReference>
<dbReference type="Proteomes" id="UP000631312">
    <property type="component" value="Unassembled WGS sequence"/>
</dbReference>
<sequence length="366" mass="37669">MARSVWLTRAGLALVVVGAVGVVATPAQAAGTGVVSVYDGTKVRYKAGGGHQNRVLLSRSGNTITVDDRVAVKAGAGCKAVKGDKTKARCTTKIAPTRVRVDTYDRNDTIVNNTGLSMTAFGGTGSDKITGGPRGDILYADLGGDQIWGLGGNDRIYGSSQNDKLYGGDGADTIEDGHGRDLARGGNGDDTLYGHGGNDVYYGDAGNDRITMYEYTDVADTDRIFGGAGSDTVLYLSYSVAVNMDADAVADDGRKGEGDNIATDVENLVGGDGNDRIVGNAGANMLEGLGGNDVIYGLGGDDVFYGGPGADKMYGGAGDDWLTGEDWADNRTADLLDGGANGSSGDSCLRWTNDRTVGCEYVTAGS</sequence>
<dbReference type="Pfam" id="PF00353">
    <property type="entry name" value="HemolysinCabind"/>
    <property type="match status" value="4"/>
</dbReference>
<organism evidence="5 6">
    <name type="scientific">Actinoplanes lobatus</name>
    <dbReference type="NCBI Taxonomy" id="113568"/>
    <lineage>
        <taxon>Bacteria</taxon>
        <taxon>Bacillati</taxon>
        <taxon>Actinomycetota</taxon>
        <taxon>Actinomycetes</taxon>
        <taxon>Micromonosporales</taxon>
        <taxon>Micromonosporaceae</taxon>
        <taxon>Actinoplanes</taxon>
    </lineage>
</organism>
<name>A0A7W7MFB8_9ACTN</name>
<evidence type="ECO:0000313" key="5">
    <source>
        <dbReference type="EMBL" id="MBB4748081.1"/>
    </source>
</evidence>
<feature type="signal peptide" evidence="3">
    <location>
        <begin position="1"/>
        <end position="29"/>
    </location>
</feature>
<dbReference type="EMBL" id="BOMP01000173">
    <property type="protein sequence ID" value="GIE45773.1"/>
    <property type="molecule type" value="Genomic_DNA"/>
</dbReference>
<comment type="subcellular location">
    <subcellularLocation>
        <location evidence="1">Secreted</location>
    </subcellularLocation>
</comment>
<keyword evidence="7" id="KW-1185">Reference proteome</keyword>
<keyword evidence="2" id="KW-0964">Secreted</keyword>
<dbReference type="RefSeq" id="WP_188120625.1">
    <property type="nucleotide sequence ID" value="NZ_BOMP01000173.1"/>
</dbReference>
<evidence type="ECO:0000256" key="3">
    <source>
        <dbReference type="SAM" id="SignalP"/>
    </source>
</evidence>
<dbReference type="InterPro" id="IPR001343">
    <property type="entry name" value="Hemolysn_Ca-bd"/>
</dbReference>
<dbReference type="Gene3D" id="2.150.10.10">
    <property type="entry name" value="Serralysin-like metalloprotease, C-terminal"/>
    <property type="match status" value="2"/>
</dbReference>
<dbReference type="PANTHER" id="PTHR38340">
    <property type="entry name" value="S-LAYER PROTEIN"/>
    <property type="match status" value="1"/>
</dbReference>
<dbReference type="InterPro" id="IPR011049">
    <property type="entry name" value="Serralysin-like_metalloprot_C"/>
</dbReference>
<accession>A0A7W7MFB8</accession>
<dbReference type="EMBL" id="JACHNC010000001">
    <property type="protein sequence ID" value="MBB4748081.1"/>
    <property type="molecule type" value="Genomic_DNA"/>
</dbReference>